<accession>A0A936NC84</accession>
<dbReference type="Proteomes" id="UP000727993">
    <property type="component" value="Unassembled WGS sequence"/>
</dbReference>
<proteinExistence type="predicted"/>
<dbReference type="EMBL" id="JADJZA010000007">
    <property type="protein sequence ID" value="MBK9297618.1"/>
    <property type="molecule type" value="Genomic_DNA"/>
</dbReference>
<dbReference type="InterPro" id="IPR025427">
    <property type="entry name" value="DUF4160"/>
</dbReference>
<reference evidence="1 2" key="1">
    <citation type="submission" date="2020-10" db="EMBL/GenBank/DDBJ databases">
        <title>Connecting structure to function with the recovery of over 1000 high-quality activated sludge metagenome-assembled genomes encoding full-length rRNA genes using long-read sequencing.</title>
        <authorList>
            <person name="Singleton C.M."/>
            <person name="Petriglieri F."/>
            <person name="Kristensen J.M."/>
            <person name="Kirkegaard R.H."/>
            <person name="Michaelsen T.Y."/>
            <person name="Andersen M.H."/>
            <person name="Karst S.M."/>
            <person name="Dueholm M.S."/>
            <person name="Nielsen P.H."/>
            <person name="Albertsen M."/>
        </authorList>
    </citation>
    <scope>NUCLEOTIDE SEQUENCE [LARGE SCALE GENOMIC DNA]</scope>
    <source>
        <strain evidence="1">Lyne_18-Q3-R50-59_MAXAC.006</strain>
    </source>
</reference>
<protein>
    <submittedName>
        <fullName evidence="1">DUF4160 domain-containing protein</fullName>
    </submittedName>
</protein>
<evidence type="ECO:0000313" key="2">
    <source>
        <dbReference type="Proteomes" id="UP000727993"/>
    </source>
</evidence>
<gene>
    <name evidence="1" type="ORF">IPN02_12460</name>
</gene>
<sequence>MPVVLRIEGFRFLFYSNEGHPREPVHIHVLRGRDEAKFWLLPEPSLAYNDGFNAQTLNQIQRLVELHRDDLERAWHEHFA</sequence>
<evidence type="ECO:0000313" key="1">
    <source>
        <dbReference type="EMBL" id="MBK9297618.1"/>
    </source>
</evidence>
<name>A0A936NC84_9ACTN</name>
<dbReference type="Pfam" id="PF13711">
    <property type="entry name" value="DUF4160"/>
    <property type="match status" value="1"/>
</dbReference>
<organism evidence="1 2">
    <name type="scientific">Candidatus Neomicrothrix subdominans</name>
    <dbReference type="NCBI Taxonomy" id="2954438"/>
    <lineage>
        <taxon>Bacteria</taxon>
        <taxon>Bacillati</taxon>
        <taxon>Actinomycetota</taxon>
        <taxon>Acidimicrobiia</taxon>
        <taxon>Acidimicrobiales</taxon>
        <taxon>Microthrixaceae</taxon>
        <taxon>Candidatus Neomicrothrix</taxon>
    </lineage>
</organism>
<comment type="caution">
    <text evidence="1">The sequence shown here is derived from an EMBL/GenBank/DDBJ whole genome shotgun (WGS) entry which is preliminary data.</text>
</comment>
<dbReference type="AlphaFoldDB" id="A0A936NC84"/>